<evidence type="ECO:0000313" key="2">
    <source>
        <dbReference type="EMBL" id="VVE73299.1"/>
    </source>
</evidence>
<protein>
    <submittedName>
        <fullName evidence="1">Uncharacterized protein</fullName>
    </submittedName>
</protein>
<accession>A0A378YT74</accession>
<dbReference type="AlphaFoldDB" id="A0A378YT74"/>
<dbReference type="EMBL" id="CABPSO010000024">
    <property type="protein sequence ID" value="VVE73299.1"/>
    <property type="molecule type" value="Genomic_DNA"/>
</dbReference>
<name>A0A378YT74_9BURK</name>
<keyword evidence="4" id="KW-1185">Reference proteome</keyword>
<evidence type="ECO:0000313" key="4">
    <source>
        <dbReference type="Proteomes" id="UP000361468"/>
    </source>
</evidence>
<evidence type="ECO:0000313" key="1">
    <source>
        <dbReference type="EMBL" id="SUA80366.1"/>
    </source>
</evidence>
<reference evidence="2 4" key="2">
    <citation type="submission" date="2019-08" db="EMBL/GenBank/DDBJ databases">
        <authorList>
            <person name="Peeters C."/>
        </authorList>
    </citation>
    <scope>NUCLEOTIDE SEQUENCE [LARGE SCALE GENOMIC DNA]</scope>
    <source>
        <strain evidence="2 4">LMG 31119</strain>
    </source>
</reference>
<dbReference type="Proteomes" id="UP000254573">
    <property type="component" value="Unassembled WGS sequence"/>
</dbReference>
<gene>
    <name evidence="1" type="ORF">NCTC13160_03704</name>
    <name evidence="2" type="ORF">PPN31119_04580</name>
</gene>
<sequence length="34" mass="3807">MPGEAPTMTPFKAYWHDIETTLEHVLADFAQMGA</sequence>
<proteinExistence type="predicted"/>
<reference evidence="1 3" key="1">
    <citation type="submission" date="2018-06" db="EMBL/GenBank/DDBJ databases">
        <authorList>
            <consortium name="Pathogen Informatics"/>
            <person name="Doyle S."/>
        </authorList>
    </citation>
    <scope>NUCLEOTIDE SEQUENCE [LARGE SCALE GENOMIC DNA]</scope>
    <source>
        <strain evidence="1 3">NCTC13160</strain>
    </source>
</reference>
<organism evidence="1 3">
    <name type="scientific">Pandoraea pnomenusa</name>
    <dbReference type="NCBI Taxonomy" id="93220"/>
    <lineage>
        <taxon>Bacteria</taxon>
        <taxon>Pseudomonadati</taxon>
        <taxon>Pseudomonadota</taxon>
        <taxon>Betaproteobacteria</taxon>
        <taxon>Burkholderiales</taxon>
        <taxon>Burkholderiaceae</taxon>
        <taxon>Pandoraea</taxon>
    </lineage>
</organism>
<dbReference type="Proteomes" id="UP000361468">
    <property type="component" value="Unassembled WGS sequence"/>
</dbReference>
<evidence type="ECO:0000313" key="3">
    <source>
        <dbReference type="Proteomes" id="UP000254573"/>
    </source>
</evidence>
<dbReference type="EMBL" id="UGSG01000001">
    <property type="protein sequence ID" value="SUA80366.1"/>
    <property type="molecule type" value="Genomic_DNA"/>
</dbReference>